<evidence type="ECO:0000313" key="6">
    <source>
        <dbReference type="Proteomes" id="UP000095284"/>
    </source>
</evidence>
<protein>
    <submittedName>
        <fullName evidence="7">G_PROTEIN_RECEP_F1_2 domain-containing protein</fullName>
    </submittedName>
</protein>
<dbReference type="InterPro" id="IPR052860">
    <property type="entry name" value="NRL-GPCR1"/>
</dbReference>
<evidence type="ECO:0000256" key="4">
    <source>
        <dbReference type="ARBA" id="ARBA00023136"/>
    </source>
</evidence>
<feature type="transmembrane region" description="Helical" evidence="5">
    <location>
        <begin position="250"/>
        <end position="270"/>
    </location>
</feature>
<feature type="transmembrane region" description="Helical" evidence="5">
    <location>
        <begin position="290"/>
        <end position="310"/>
    </location>
</feature>
<feature type="transmembrane region" description="Helical" evidence="5">
    <location>
        <begin position="153"/>
        <end position="172"/>
    </location>
</feature>
<feature type="transmembrane region" description="Helical" evidence="5">
    <location>
        <begin position="70"/>
        <end position="90"/>
    </location>
</feature>
<comment type="subcellular location">
    <subcellularLocation>
        <location evidence="1">Membrane</location>
        <topology evidence="1">Multi-pass membrane protein</topology>
    </subcellularLocation>
</comment>
<keyword evidence="4 5" id="KW-0472">Membrane</keyword>
<dbReference type="Pfam" id="PF10292">
    <property type="entry name" value="7TM_GPCR_Srab"/>
    <property type="match status" value="1"/>
</dbReference>
<evidence type="ECO:0000256" key="1">
    <source>
        <dbReference type="ARBA" id="ARBA00004141"/>
    </source>
</evidence>
<dbReference type="AlphaFoldDB" id="A0A1I7S007"/>
<dbReference type="GO" id="GO:0016020">
    <property type="term" value="C:membrane"/>
    <property type="evidence" value="ECO:0007669"/>
    <property type="project" value="UniProtKB-SubCell"/>
</dbReference>
<organism evidence="6 7">
    <name type="scientific">Bursaphelenchus xylophilus</name>
    <name type="common">Pinewood nematode worm</name>
    <name type="synonym">Aphelenchoides xylophilus</name>
    <dbReference type="NCBI Taxonomy" id="6326"/>
    <lineage>
        <taxon>Eukaryota</taxon>
        <taxon>Metazoa</taxon>
        <taxon>Ecdysozoa</taxon>
        <taxon>Nematoda</taxon>
        <taxon>Chromadorea</taxon>
        <taxon>Rhabditida</taxon>
        <taxon>Tylenchina</taxon>
        <taxon>Tylenchomorpha</taxon>
        <taxon>Aphelenchoidea</taxon>
        <taxon>Aphelenchoididae</taxon>
        <taxon>Bursaphelenchus</taxon>
    </lineage>
</organism>
<dbReference type="InterPro" id="IPR019408">
    <property type="entry name" value="7TM_GPCR_serpentine_rcpt_Srab"/>
</dbReference>
<reference evidence="7" key="1">
    <citation type="submission" date="2016-11" db="UniProtKB">
        <authorList>
            <consortium name="WormBaseParasite"/>
        </authorList>
    </citation>
    <scope>IDENTIFICATION</scope>
</reference>
<name>A0A1I7S007_BURXY</name>
<dbReference type="WBParaSite" id="BXY_0633000.1">
    <property type="protein sequence ID" value="BXY_0633000.1"/>
    <property type="gene ID" value="BXY_0633000"/>
</dbReference>
<dbReference type="PANTHER" id="PTHR47521">
    <property type="entry name" value="SERPENTINE RECEPTOR, CLASS E (EPSILON)-RELATED"/>
    <property type="match status" value="1"/>
</dbReference>
<evidence type="ECO:0000256" key="3">
    <source>
        <dbReference type="ARBA" id="ARBA00022989"/>
    </source>
</evidence>
<keyword evidence="2 5" id="KW-0812">Transmembrane</keyword>
<evidence type="ECO:0000256" key="2">
    <source>
        <dbReference type="ARBA" id="ARBA00022692"/>
    </source>
</evidence>
<keyword evidence="3 5" id="KW-1133">Transmembrane helix</keyword>
<proteinExistence type="predicted"/>
<dbReference type="Proteomes" id="UP000095284">
    <property type="component" value="Unplaced"/>
</dbReference>
<evidence type="ECO:0000313" key="7">
    <source>
        <dbReference type="WBParaSite" id="BXY_0633000.1"/>
    </source>
</evidence>
<evidence type="ECO:0000256" key="5">
    <source>
        <dbReference type="SAM" id="Phobius"/>
    </source>
</evidence>
<dbReference type="PANTHER" id="PTHR47521:SF7">
    <property type="entry name" value="SERPENTINE RECEPTOR CLASS EPSILON-6"/>
    <property type="match status" value="1"/>
</dbReference>
<feature type="transmembrane region" description="Helical" evidence="5">
    <location>
        <begin position="200"/>
        <end position="220"/>
    </location>
</feature>
<sequence length="357" mass="41348">MDMGNLDINITCLVSKIRWLPLIVPEEEQHWVKWLTIFSITQQSMFIAATILNFYFFYRVKHATSIHVNFRIILCCTSIAFQLNTGSHFILHKILEYTEHVEDRFIPNVLAYICCNIHMINVFGAATCMNMIALEQHLATIWVENYEQKTKKIGVILMLLVAAQCIPTGLFYQNTLVTRWDFHTTYNSCLLPDINPQVGFQSFLLGFITLSGCSVWLMALRHINEKRMRSRLALTSLSARFQQTKNSENTASITPSMIGYAVLAVSGLFIEGARIKLNNYACVQDRILLKWVFIVMDGYALYHNFCFLYYNHSTRREVLRDLERIFGWDMRHKANVVKTNSAIGEQAAETYFNNFGW</sequence>
<feature type="transmembrane region" description="Helical" evidence="5">
    <location>
        <begin position="34"/>
        <end position="58"/>
    </location>
</feature>
<accession>A0A1I7S007</accession>
<feature type="transmembrane region" description="Helical" evidence="5">
    <location>
        <begin position="110"/>
        <end position="132"/>
    </location>
</feature>